<sequence>MKPRTGLFSTMDRQASEYLQMDKASKKRDASTQQEFNANVSEREASNQLLKAFNRQHDGRSGDANPFYSPSESKNEMNSFTVAHFWGSVSYSVDDFVEKNLDQLSSDFVAVFRGDGSAEAPGTNNGFVAGLFSNKTLATEVHPKDEKAVVQAQAPAVPTRAPSMRRPMTRGATSRLARVDCVATQFQRAINEMIMTLDETLPWFVLCVKPNEQGRPRATDIRRIQAQTDCFSLDRIARRKRAEFAAVLSIPDFCQRYGSIIDEYVAAGPNLSDGPAKCLALKDALRLSDADMSLGKSKVFLSFKAWRRIDDPVRGLEREDVNEQRKLPKELPHYGELGSYVDNTDASATSFGDHSDAQLMLNARPSGQHVSSDTAFGDGSAIQQARALRGRIFAGAGDTKSYYSDDDAFQDAGARDGISEVMSDRDFNPGYAETLNHSVGQSELAKRHLATAVKDESEDEPEPPATRARKIWLGFVWTCTWMIPSSLLKCCGRIKRADQRIAWREK</sequence>
<organism evidence="1 2">
    <name type="scientific">Coemansia aciculifera</name>
    <dbReference type="NCBI Taxonomy" id="417176"/>
    <lineage>
        <taxon>Eukaryota</taxon>
        <taxon>Fungi</taxon>
        <taxon>Fungi incertae sedis</taxon>
        <taxon>Zoopagomycota</taxon>
        <taxon>Kickxellomycotina</taxon>
        <taxon>Kickxellomycetes</taxon>
        <taxon>Kickxellales</taxon>
        <taxon>Kickxellaceae</taxon>
        <taxon>Coemansia</taxon>
    </lineage>
</organism>
<evidence type="ECO:0000313" key="1">
    <source>
        <dbReference type="EMBL" id="KAJ2887439.1"/>
    </source>
</evidence>
<name>A0ACC1LWQ0_9FUNG</name>
<evidence type="ECO:0000313" key="2">
    <source>
        <dbReference type="Proteomes" id="UP001139981"/>
    </source>
</evidence>
<proteinExistence type="predicted"/>
<feature type="non-terminal residue" evidence="1">
    <location>
        <position position="506"/>
    </location>
</feature>
<dbReference type="Proteomes" id="UP001139981">
    <property type="component" value="Unassembled WGS sequence"/>
</dbReference>
<comment type="caution">
    <text evidence="1">The sequence shown here is derived from an EMBL/GenBank/DDBJ whole genome shotgun (WGS) entry which is preliminary data.</text>
</comment>
<gene>
    <name evidence="1" type="ORF">IWW38_005142</name>
</gene>
<protein>
    <submittedName>
        <fullName evidence="1">Uncharacterized protein</fullName>
    </submittedName>
</protein>
<reference evidence="1" key="1">
    <citation type="submission" date="2022-07" db="EMBL/GenBank/DDBJ databases">
        <title>Phylogenomic reconstructions and comparative analyses of Kickxellomycotina fungi.</title>
        <authorList>
            <person name="Reynolds N.K."/>
            <person name="Stajich J.E."/>
            <person name="Barry K."/>
            <person name="Grigoriev I.V."/>
            <person name="Crous P."/>
            <person name="Smith M.E."/>
        </authorList>
    </citation>
    <scope>NUCLEOTIDE SEQUENCE</scope>
    <source>
        <strain evidence="1">CBS 190363</strain>
    </source>
</reference>
<keyword evidence="2" id="KW-1185">Reference proteome</keyword>
<accession>A0ACC1LWQ0</accession>
<dbReference type="EMBL" id="JANBVB010002232">
    <property type="protein sequence ID" value="KAJ2887439.1"/>
    <property type="molecule type" value="Genomic_DNA"/>
</dbReference>